<name>A0A179FJZ7_METCM</name>
<keyword evidence="4" id="KW-0378">Hydrolase</keyword>
<dbReference type="GO" id="GO:0003924">
    <property type="term" value="F:GTPase activity"/>
    <property type="evidence" value="ECO:0007669"/>
    <property type="project" value="InterPro"/>
</dbReference>
<sequence>MSEHIVEELRSLIGNPNAIRNIAILAHEGHGKSTIVNSLLTGAGIAPLSQPSNDQTEDSKNCRPGTTTKLAAFSLPARIRGVNKSKEHDSQDTDKFIVNLIDTPGHVDFFSEVAAAVRITDGALLVIDTIEGARPQTKAALSHALAERVKPVVFINKFDRALLDFKARKEDVYQSFSQIIDSVNADMPISSDNPMGDIRVCPTKGTVAFGSALHGWAFAIRQFAAMYAKKFNVDEDKMTKRLWGNNYFNHYTKTWTKKDNHEGQPLERAFNQFILEPIFRLHSAVLSSKTADVSRIVQKLNIQLTPNDLQKQGLDLLKAVMHSFIPANEALLGMVKLHLPSPVAAQKYRAEVLCQGSMNSDAAIAILNCDAKAPLLVYISKMMPTSERGSFYALGRIFSGTASAGLAVQIRGPGYVQGWRLDRFRNTIQDPLVMIGTEFKSVGNVTAGNIIGLVGIDQYLLNSGVVTSSEAAPTFKSMKPPGSLIQRSIQTKNAKDLPKLVEGLQSLSKIDAGVQTATSESGEQFITGTGEVHLEQCVKYLREYTAISLVVSDPTVQYRETVQQESSQTALAKSPNKHSRIYMSAEPLEDRLCIAIENGEVHPYGDFKARSSKIAREFGWDYDDARKIWAFGPEGTGANLLVDRTKAVQYLNEIKDGLISGFQWATREGPIADEPMRSIQFNLMDVMLMSDAIHRGSGQIIPATRRVVYASTLFADPTLLEPACVLDLQFPSQAINKVQSIITRRCGNILREEEHPLTRYLNITASLPATESFGLCEELIASAGTSVPNVVSPHVSFDRWQLVPGGSPLDSTTGAGKLVMDIRKRKGIAIQIPGVEKYNDRL</sequence>
<dbReference type="Proteomes" id="UP000078397">
    <property type="component" value="Unassembled WGS sequence"/>
</dbReference>
<protein>
    <submittedName>
        <fullName evidence="8">Elongation factor 2</fullName>
    </submittedName>
</protein>
<dbReference type="SMART" id="SM00889">
    <property type="entry name" value="EFG_IV"/>
    <property type="match status" value="1"/>
</dbReference>
<keyword evidence="5" id="KW-0648">Protein biosynthesis</keyword>
<dbReference type="PANTHER" id="PTHR42908">
    <property type="entry name" value="TRANSLATION ELONGATION FACTOR-RELATED"/>
    <property type="match status" value="1"/>
</dbReference>
<keyword evidence="3 8" id="KW-0251">Elongation factor</keyword>
<dbReference type="FunFam" id="3.90.1430.10:FF:000003">
    <property type="entry name" value="Elongation factor 2"/>
    <property type="match status" value="1"/>
</dbReference>
<dbReference type="GO" id="GO:1990904">
    <property type="term" value="C:ribonucleoprotein complex"/>
    <property type="evidence" value="ECO:0007669"/>
    <property type="project" value="TreeGrafter"/>
</dbReference>
<keyword evidence="1" id="KW-0963">Cytoplasm</keyword>
<dbReference type="GO" id="GO:0003746">
    <property type="term" value="F:translation elongation factor activity"/>
    <property type="evidence" value="ECO:0007669"/>
    <property type="project" value="UniProtKB-KW"/>
</dbReference>
<dbReference type="InterPro" id="IPR014721">
    <property type="entry name" value="Ribsml_uS5_D2-typ_fold_subgr"/>
</dbReference>
<evidence type="ECO:0000256" key="4">
    <source>
        <dbReference type="ARBA" id="ARBA00022801"/>
    </source>
</evidence>
<dbReference type="InterPro" id="IPR027417">
    <property type="entry name" value="P-loop_NTPase"/>
</dbReference>
<dbReference type="CDD" id="cd01681">
    <property type="entry name" value="aeEF2_snRNP_like_IV"/>
    <property type="match status" value="1"/>
</dbReference>
<dbReference type="KEGG" id="pchm:VFPPC_07562"/>
<evidence type="ECO:0000259" key="7">
    <source>
        <dbReference type="PROSITE" id="PS51722"/>
    </source>
</evidence>
<dbReference type="GO" id="GO:0043022">
    <property type="term" value="F:ribosome binding"/>
    <property type="evidence" value="ECO:0007669"/>
    <property type="project" value="TreeGrafter"/>
</dbReference>
<dbReference type="Gene3D" id="3.30.70.240">
    <property type="match status" value="1"/>
</dbReference>
<dbReference type="InterPro" id="IPR041095">
    <property type="entry name" value="EFG_II"/>
</dbReference>
<dbReference type="Gene3D" id="3.40.50.300">
    <property type="entry name" value="P-loop containing nucleotide triphosphate hydrolases"/>
    <property type="match status" value="1"/>
</dbReference>
<dbReference type="SUPFAM" id="SSF52540">
    <property type="entry name" value="P-loop containing nucleoside triphosphate hydrolases"/>
    <property type="match status" value="1"/>
</dbReference>
<evidence type="ECO:0000256" key="5">
    <source>
        <dbReference type="ARBA" id="ARBA00022917"/>
    </source>
</evidence>
<dbReference type="InterPro" id="IPR035647">
    <property type="entry name" value="EFG_III/V"/>
</dbReference>
<dbReference type="PANTHER" id="PTHR42908:SF10">
    <property type="entry name" value="EUKARYOTIC TRANSLATION ELONGATION FACTOR 2"/>
    <property type="match status" value="1"/>
</dbReference>
<dbReference type="Gene3D" id="3.30.70.870">
    <property type="entry name" value="Elongation Factor G (Translational Gtpase), domain 3"/>
    <property type="match status" value="1"/>
</dbReference>
<dbReference type="GeneID" id="28850392"/>
<dbReference type="PRINTS" id="PR00315">
    <property type="entry name" value="ELONGATNFCT"/>
</dbReference>
<evidence type="ECO:0000256" key="3">
    <source>
        <dbReference type="ARBA" id="ARBA00022768"/>
    </source>
</evidence>
<dbReference type="SUPFAM" id="SSF50447">
    <property type="entry name" value="Translation proteins"/>
    <property type="match status" value="1"/>
</dbReference>
<dbReference type="FunFam" id="2.40.30.10:FF:000010">
    <property type="entry name" value="Translation elongation factor 2"/>
    <property type="match status" value="1"/>
</dbReference>
<dbReference type="SUPFAM" id="SSF54211">
    <property type="entry name" value="Ribosomal protein S5 domain 2-like"/>
    <property type="match status" value="1"/>
</dbReference>
<keyword evidence="9" id="KW-1185">Reference proteome</keyword>
<dbReference type="Pfam" id="PF03764">
    <property type="entry name" value="EFG_IV"/>
    <property type="match status" value="1"/>
</dbReference>
<proteinExistence type="predicted"/>
<dbReference type="FunFam" id="3.30.70.870:FF:000002">
    <property type="entry name" value="Translation elongation factor 2"/>
    <property type="match status" value="1"/>
</dbReference>
<evidence type="ECO:0000256" key="1">
    <source>
        <dbReference type="ARBA" id="ARBA00022490"/>
    </source>
</evidence>
<keyword evidence="2" id="KW-0547">Nucleotide-binding</keyword>
<dbReference type="Pfam" id="PF14492">
    <property type="entry name" value="EFG_III"/>
    <property type="match status" value="1"/>
</dbReference>
<dbReference type="EMBL" id="LSBJ02000004">
    <property type="protein sequence ID" value="OAQ65936.1"/>
    <property type="molecule type" value="Genomic_DNA"/>
</dbReference>
<dbReference type="InterPro" id="IPR053905">
    <property type="entry name" value="EF-G-like_DII"/>
</dbReference>
<dbReference type="Gene3D" id="2.40.30.10">
    <property type="entry name" value="Translation factors"/>
    <property type="match status" value="1"/>
</dbReference>
<dbReference type="NCBIfam" id="TIGR00231">
    <property type="entry name" value="small_GTP"/>
    <property type="match status" value="1"/>
</dbReference>
<dbReference type="GO" id="GO:0005525">
    <property type="term" value="F:GTP binding"/>
    <property type="evidence" value="ECO:0007669"/>
    <property type="project" value="UniProtKB-KW"/>
</dbReference>
<keyword evidence="6" id="KW-0342">GTP-binding</keyword>
<feature type="domain" description="Tr-type G" evidence="7">
    <location>
        <begin position="17"/>
        <end position="237"/>
    </location>
</feature>
<dbReference type="InterPro" id="IPR005225">
    <property type="entry name" value="Small_GTP-bd"/>
</dbReference>
<dbReference type="InterPro" id="IPR020568">
    <property type="entry name" value="Ribosomal_Su5_D2-typ_SF"/>
</dbReference>
<dbReference type="STRING" id="1380566.A0A179FJZ7"/>
<dbReference type="RefSeq" id="XP_018143023.1">
    <property type="nucleotide sequence ID" value="XM_018286398.1"/>
</dbReference>
<dbReference type="Pfam" id="PF22042">
    <property type="entry name" value="EF-G_D2"/>
    <property type="match status" value="1"/>
</dbReference>
<evidence type="ECO:0000313" key="8">
    <source>
        <dbReference type="EMBL" id="OAQ65936.1"/>
    </source>
</evidence>
<reference evidence="8 9" key="1">
    <citation type="journal article" date="2016" name="PLoS Pathog.">
        <title>Biosynthesis of antibiotic leucinostatins in bio-control fungus Purpureocillium lilacinum and their inhibition on phytophthora revealed by genome mining.</title>
        <authorList>
            <person name="Wang G."/>
            <person name="Liu Z."/>
            <person name="Lin R."/>
            <person name="Li E."/>
            <person name="Mao Z."/>
            <person name="Ling J."/>
            <person name="Yang Y."/>
            <person name="Yin W.B."/>
            <person name="Xie B."/>
        </authorList>
    </citation>
    <scope>NUCLEOTIDE SEQUENCE [LARGE SCALE GENOMIC DNA]</scope>
    <source>
        <strain evidence="8">170</strain>
    </source>
</reference>
<comment type="caution">
    <text evidence="8">The sequence shown here is derived from an EMBL/GenBank/DDBJ whole genome shotgun (WGS) entry which is preliminary data.</text>
</comment>
<dbReference type="InterPro" id="IPR005517">
    <property type="entry name" value="Transl_elong_EFG/EF2_IV"/>
</dbReference>
<dbReference type="AlphaFoldDB" id="A0A179FJZ7"/>
<evidence type="ECO:0000256" key="2">
    <source>
        <dbReference type="ARBA" id="ARBA00022741"/>
    </source>
</evidence>
<dbReference type="SUPFAM" id="SSF54980">
    <property type="entry name" value="EF-G C-terminal domain-like"/>
    <property type="match status" value="2"/>
</dbReference>
<dbReference type="Pfam" id="PF00009">
    <property type="entry name" value="GTP_EFTU"/>
    <property type="match status" value="1"/>
</dbReference>
<dbReference type="Gene3D" id="3.90.1430.10">
    <property type="entry name" value="Yeast translation eEF2 (G' domain)"/>
    <property type="match status" value="1"/>
</dbReference>
<dbReference type="OrthoDB" id="364892at2759"/>
<gene>
    <name evidence="8" type="ORF">VFPPC_07562</name>
</gene>
<dbReference type="GO" id="GO:0005829">
    <property type="term" value="C:cytosol"/>
    <property type="evidence" value="ECO:0007669"/>
    <property type="project" value="TreeGrafter"/>
</dbReference>
<dbReference type="Gene3D" id="3.30.230.10">
    <property type="match status" value="1"/>
</dbReference>
<evidence type="ECO:0000313" key="9">
    <source>
        <dbReference type="Proteomes" id="UP000078397"/>
    </source>
</evidence>
<evidence type="ECO:0000256" key="6">
    <source>
        <dbReference type="ARBA" id="ARBA00023134"/>
    </source>
</evidence>
<dbReference type="FunFam" id="3.30.230.10:FF:000006">
    <property type="entry name" value="Translation elongation factor 2"/>
    <property type="match status" value="1"/>
</dbReference>
<dbReference type="PROSITE" id="PS51722">
    <property type="entry name" value="G_TR_2"/>
    <property type="match status" value="1"/>
</dbReference>
<dbReference type="InterPro" id="IPR000795">
    <property type="entry name" value="T_Tr_GTP-bd_dom"/>
</dbReference>
<dbReference type="InterPro" id="IPR009000">
    <property type="entry name" value="Transl_B-barrel_sf"/>
</dbReference>
<accession>A0A179FJZ7</accession>
<organism evidence="8 9">
    <name type="scientific">Pochonia chlamydosporia 170</name>
    <dbReference type="NCBI Taxonomy" id="1380566"/>
    <lineage>
        <taxon>Eukaryota</taxon>
        <taxon>Fungi</taxon>
        <taxon>Dikarya</taxon>
        <taxon>Ascomycota</taxon>
        <taxon>Pezizomycotina</taxon>
        <taxon>Sordariomycetes</taxon>
        <taxon>Hypocreomycetidae</taxon>
        <taxon>Hypocreales</taxon>
        <taxon>Clavicipitaceae</taxon>
        <taxon>Pochonia</taxon>
    </lineage>
</organism>